<dbReference type="EMBL" id="CAVNYO010000048">
    <property type="protein sequence ID" value="CAK5264226.1"/>
    <property type="molecule type" value="Genomic_DNA"/>
</dbReference>
<keyword evidence="1" id="KW-0560">Oxidoreductase</keyword>
<proteinExistence type="predicted"/>
<dbReference type="SUPFAM" id="SSF51430">
    <property type="entry name" value="NAD(P)-linked oxidoreductase"/>
    <property type="match status" value="1"/>
</dbReference>
<dbReference type="Gene3D" id="3.20.20.100">
    <property type="entry name" value="NADP-dependent oxidoreductase domain"/>
    <property type="match status" value="1"/>
</dbReference>
<dbReference type="PANTHER" id="PTHR43625">
    <property type="entry name" value="AFLATOXIN B1 ALDEHYDE REDUCTASE"/>
    <property type="match status" value="1"/>
</dbReference>
<evidence type="ECO:0000313" key="4">
    <source>
        <dbReference type="EMBL" id="CAK5264226.1"/>
    </source>
</evidence>
<dbReference type="GO" id="GO:0016491">
    <property type="term" value="F:oxidoreductase activity"/>
    <property type="evidence" value="ECO:0007669"/>
    <property type="project" value="UniProtKB-KW"/>
</dbReference>
<evidence type="ECO:0000256" key="1">
    <source>
        <dbReference type="ARBA" id="ARBA00023002"/>
    </source>
</evidence>
<feature type="region of interest" description="Disordered" evidence="2">
    <location>
        <begin position="1"/>
        <end position="23"/>
    </location>
</feature>
<accession>A0AAD2GV96</accession>
<keyword evidence="5" id="KW-1185">Reference proteome</keyword>
<evidence type="ECO:0000256" key="2">
    <source>
        <dbReference type="SAM" id="MobiDB-lite"/>
    </source>
</evidence>
<comment type="caution">
    <text evidence="4">The sequence shown here is derived from an EMBL/GenBank/DDBJ whole genome shotgun (WGS) entry which is preliminary data.</text>
</comment>
<reference evidence="4" key="1">
    <citation type="submission" date="2023-11" db="EMBL/GenBank/DDBJ databases">
        <authorList>
            <person name="De Vega J J."/>
            <person name="De Vega J J."/>
        </authorList>
    </citation>
    <scope>NUCLEOTIDE SEQUENCE</scope>
</reference>
<dbReference type="AlphaFoldDB" id="A0AAD2GV96"/>
<dbReference type="Pfam" id="PF00248">
    <property type="entry name" value="Aldo_ket_red"/>
    <property type="match status" value="1"/>
</dbReference>
<dbReference type="InterPro" id="IPR050791">
    <property type="entry name" value="Aldo-Keto_reductase"/>
</dbReference>
<sequence>MTNIPAESDSGSSTSPQIVTRGSCRRPSEISLTFSPTSMVQQSANLAGVSVARIGHGLMLMTWVPNPVPDEQCFEAIKAGIDALPAGTKAFLNSGSFYDQDLGTGNLELLSRFFVKYPDYADKTFLSVKGAAGKQGPNCSEENLRAEMDKIARALGPIKKMDLFQPARVDTHHPIEETMRILATLVKEGHFLHIGISECNADTLRKAHAVHPIAAVEIEISPFSYDHNQKKVLAAATELGVSVIAYSPLGHGLISGKYKSGADLDAGDLRQSFTRFKDEVILKHNAEIIEQLNQVAEKRGVTTAQISIAWVAALGPNVIPLPGSSKVSRTLENLSAGDIILTEEELKQVDEILAKGVLGDRYWGESDKQAHLWG</sequence>
<feature type="domain" description="NADP-dependent oxidoreductase" evidence="3">
    <location>
        <begin position="53"/>
        <end position="353"/>
    </location>
</feature>
<feature type="compositionally biased region" description="Polar residues" evidence="2">
    <location>
        <begin position="1"/>
        <end position="20"/>
    </location>
</feature>
<name>A0AAD2GV96_9AGAR</name>
<evidence type="ECO:0000313" key="5">
    <source>
        <dbReference type="Proteomes" id="UP001295794"/>
    </source>
</evidence>
<protein>
    <recommendedName>
        <fullName evidence="3">NADP-dependent oxidoreductase domain-containing protein</fullName>
    </recommendedName>
</protein>
<organism evidence="4 5">
    <name type="scientific">Mycena citricolor</name>
    <dbReference type="NCBI Taxonomy" id="2018698"/>
    <lineage>
        <taxon>Eukaryota</taxon>
        <taxon>Fungi</taxon>
        <taxon>Dikarya</taxon>
        <taxon>Basidiomycota</taxon>
        <taxon>Agaricomycotina</taxon>
        <taxon>Agaricomycetes</taxon>
        <taxon>Agaricomycetidae</taxon>
        <taxon>Agaricales</taxon>
        <taxon>Marasmiineae</taxon>
        <taxon>Mycenaceae</taxon>
        <taxon>Mycena</taxon>
    </lineage>
</organism>
<dbReference type="PANTHER" id="PTHR43625:SF78">
    <property type="entry name" value="PYRIDOXAL REDUCTASE-RELATED"/>
    <property type="match status" value="1"/>
</dbReference>
<dbReference type="CDD" id="cd19077">
    <property type="entry name" value="AKR_AKR8A1-2"/>
    <property type="match status" value="1"/>
</dbReference>
<dbReference type="Proteomes" id="UP001295794">
    <property type="component" value="Unassembled WGS sequence"/>
</dbReference>
<evidence type="ECO:0000259" key="3">
    <source>
        <dbReference type="Pfam" id="PF00248"/>
    </source>
</evidence>
<gene>
    <name evidence="4" type="ORF">MYCIT1_LOCUS4207</name>
</gene>
<dbReference type="GO" id="GO:0005737">
    <property type="term" value="C:cytoplasm"/>
    <property type="evidence" value="ECO:0007669"/>
    <property type="project" value="TreeGrafter"/>
</dbReference>
<dbReference type="InterPro" id="IPR023210">
    <property type="entry name" value="NADP_OxRdtase_dom"/>
</dbReference>
<dbReference type="InterPro" id="IPR036812">
    <property type="entry name" value="NAD(P)_OxRdtase_dom_sf"/>
</dbReference>